<evidence type="ECO:0000259" key="13">
    <source>
        <dbReference type="SMART" id="SM00485"/>
    </source>
</evidence>
<evidence type="ECO:0000256" key="8">
    <source>
        <dbReference type="ARBA" id="ARBA00022842"/>
    </source>
</evidence>
<keyword evidence="9" id="KW-0496">Mitochondrion</keyword>
<evidence type="ECO:0000256" key="9">
    <source>
        <dbReference type="ARBA" id="ARBA00023128"/>
    </source>
</evidence>
<dbReference type="InterPro" id="IPR008918">
    <property type="entry name" value="HhH2"/>
</dbReference>
<dbReference type="InterPro" id="IPR019974">
    <property type="entry name" value="XPG_CS"/>
</dbReference>
<reference evidence="14 15" key="1">
    <citation type="submission" date="2024-02" db="EMBL/GenBank/DDBJ databases">
        <authorList>
            <person name="Chen Y."/>
            <person name="Shah S."/>
            <person name="Dougan E. K."/>
            <person name="Thang M."/>
            <person name="Chan C."/>
        </authorList>
    </citation>
    <scope>NUCLEOTIDE SEQUENCE [LARGE SCALE GENOMIC DNA]</scope>
</reference>
<dbReference type="InterPro" id="IPR006084">
    <property type="entry name" value="XPG/Rad2"/>
</dbReference>
<keyword evidence="4" id="KW-0479">Metal-binding</keyword>
<feature type="domain" description="XPG-I" evidence="12">
    <location>
        <begin position="147"/>
        <end position="221"/>
    </location>
</feature>
<evidence type="ECO:0000256" key="6">
    <source>
        <dbReference type="ARBA" id="ARBA00022763"/>
    </source>
</evidence>
<protein>
    <recommendedName>
        <fullName evidence="16">Flap endonuclease 1</fullName>
    </recommendedName>
</protein>
<feature type="compositionally biased region" description="Pro residues" evidence="11">
    <location>
        <begin position="340"/>
        <end position="351"/>
    </location>
</feature>
<evidence type="ECO:0000256" key="4">
    <source>
        <dbReference type="ARBA" id="ARBA00022723"/>
    </source>
</evidence>
<dbReference type="PANTHER" id="PTHR11081:SF9">
    <property type="entry name" value="FLAP ENDONUCLEASE 1"/>
    <property type="match status" value="1"/>
</dbReference>
<dbReference type="SMART" id="SM00484">
    <property type="entry name" value="XPGI"/>
    <property type="match status" value="1"/>
</dbReference>
<dbReference type="Pfam" id="PF00867">
    <property type="entry name" value="XPG_I"/>
    <property type="match status" value="1"/>
</dbReference>
<dbReference type="EMBL" id="CAXAMM010031446">
    <property type="protein sequence ID" value="CAK9068143.1"/>
    <property type="molecule type" value="Genomic_DNA"/>
</dbReference>
<keyword evidence="10" id="KW-0234">DNA repair</keyword>
<keyword evidence="3" id="KW-0540">Nuclease</keyword>
<organism evidence="14 15">
    <name type="scientific">Durusdinium trenchii</name>
    <dbReference type="NCBI Taxonomy" id="1381693"/>
    <lineage>
        <taxon>Eukaryota</taxon>
        <taxon>Sar</taxon>
        <taxon>Alveolata</taxon>
        <taxon>Dinophyceae</taxon>
        <taxon>Suessiales</taxon>
        <taxon>Symbiodiniaceae</taxon>
        <taxon>Durusdinium</taxon>
    </lineage>
</organism>
<comment type="cofactor">
    <cofactor evidence="1">
        <name>Mg(2+)</name>
        <dbReference type="ChEBI" id="CHEBI:18420"/>
    </cofactor>
</comment>
<evidence type="ECO:0000256" key="5">
    <source>
        <dbReference type="ARBA" id="ARBA00022759"/>
    </source>
</evidence>
<feature type="domain" description="XPG N-terminal" evidence="13">
    <location>
        <begin position="1"/>
        <end position="108"/>
    </location>
</feature>
<dbReference type="SMART" id="SM00485">
    <property type="entry name" value="XPGN"/>
    <property type="match status" value="1"/>
</dbReference>
<evidence type="ECO:0000256" key="2">
    <source>
        <dbReference type="ARBA" id="ARBA00022553"/>
    </source>
</evidence>
<gene>
    <name evidence="14" type="ORF">SCF082_LOCUS34367</name>
</gene>
<dbReference type="PROSITE" id="PS00841">
    <property type="entry name" value="XPG_1"/>
    <property type="match status" value="1"/>
</dbReference>
<dbReference type="Gene3D" id="1.10.150.20">
    <property type="entry name" value="5' to 3' exonuclease, C-terminal subdomain"/>
    <property type="match status" value="1"/>
</dbReference>
<dbReference type="Gene3D" id="3.40.50.1010">
    <property type="entry name" value="5'-nuclease"/>
    <property type="match status" value="1"/>
</dbReference>
<keyword evidence="6" id="KW-0227">DNA damage</keyword>
<evidence type="ECO:0000313" key="14">
    <source>
        <dbReference type="EMBL" id="CAK9068143.1"/>
    </source>
</evidence>
<keyword evidence="5" id="KW-0255">Endonuclease</keyword>
<proteinExistence type="predicted"/>
<evidence type="ECO:0000313" key="15">
    <source>
        <dbReference type="Proteomes" id="UP001642464"/>
    </source>
</evidence>
<keyword evidence="8" id="KW-0460">Magnesium</keyword>
<dbReference type="SUPFAM" id="SSF88723">
    <property type="entry name" value="PIN domain-like"/>
    <property type="match status" value="1"/>
</dbReference>
<dbReference type="Pfam" id="PF00752">
    <property type="entry name" value="XPG_N"/>
    <property type="match status" value="1"/>
</dbReference>
<dbReference type="PRINTS" id="PR00853">
    <property type="entry name" value="XPGRADSUPER"/>
</dbReference>
<dbReference type="InterPro" id="IPR029060">
    <property type="entry name" value="PIN-like_dom_sf"/>
</dbReference>
<name>A0ABP0NWG5_9DINO</name>
<evidence type="ECO:0000256" key="3">
    <source>
        <dbReference type="ARBA" id="ARBA00022722"/>
    </source>
</evidence>
<dbReference type="InterPro" id="IPR006085">
    <property type="entry name" value="XPG_DNA_repair_N"/>
</dbReference>
<dbReference type="Proteomes" id="UP001642464">
    <property type="component" value="Unassembled WGS sequence"/>
</dbReference>
<comment type="caution">
    <text evidence="14">The sequence shown here is derived from an EMBL/GenBank/DDBJ whole genome shotgun (WGS) entry which is preliminary data.</text>
</comment>
<sequence>MGIKQLGKFLKSSCPSAMNSHSPAAEYKDQTVAIDVSCCLYQCITAMGDTPRGVQPGSELDTSHIAGLLRRSIRLLELGIKPIFIFDGEAPMMKSHVLQQREKNRAKSRELLEEAQAMGDQEAMKRYGARLVKVTQRQNDEARELLGVMGLPAVLAPGEAERLCAQLALNGLAQAAATEDFDALAFGAPKVLRNLHQGSASPQVPLVQEIRMPEILAQLHFSQEEFVDFCILAGCDYLPTISKMGIMTAQQLIKKHRNIESILRNLDRAKYKVPEDWNFQGARQCFCPMDLGFLRQTELKEKPVDAGALRRLLLERHSLPPEMVDENMRKLITVKGCLQPPRPLQSPPPRVPKNGQQRLAANVKQEKKPRERQKKQFGSRPPATPQKKGSPLRQAFFKGKRTVVDEASPVAKRRRHAVAMLQHCFGDDLLLPAETPLAELERLVQEVQTDASSQASQCTTLPGSSLFSCLSLEEPPFHVKVTMTWHQVCPLFVGTASASS</sequence>
<evidence type="ECO:0000256" key="1">
    <source>
        <dbReference type="ARBA" id="ARBA00001946"/>
    </source>
</evidence>
<evidence type="ECO:0000256" key="11">
    <source>
        <dbReference type="SAM" id="MobiDB-lite"/>
    </source>
</evidence>
<keyword evidence="2" id="KW-0597">Phosphoprotein</keyword>
<evidence type="ECO:0008006" key="16">
    <source>
        <dbReference type="Google" id="ProtNLM"/>
    </source>
</evidence>
<dbReference type="CDD" id="cd09867">
    <property type="entry name" value="PIN_FEN1"/>
    <property type="match status" value="1"/>
</dbReference>
<accession>A0ABP0NWG5</accession>
<dbReference type="PANTHER" id="PTHR11081">
    <property type="entry name" value="FLAP ENDONUCLEASE FAMILY MEMBER"/>
    <property type="match status" value="1"/>
</dbReference>
<evidence type="ECO:0000259" key="12">
    <source>
        <dbReference type="SMART" id="SM00484"/>
    </source>
</evidence>
<dbReference type="SMART" id="SM00279">
    <property type="entry name" value="HhH2"/>
    <property type="match status" value="1"/>
</dbReference>
<keyword evidence="15" id="KW-1185">Reference proteome</keyword>
<dbReference type="SUPFAM" id="SSF47807">
    <property type="entry name" value="5' to 3' exonuclease, C-terminal subdomain"/>
    <property type="match status" value="1"/>
</dbReference>
<dbReference type="InterPro" id="IPR006086">
    <property type="entry name" value="XPG-I_dom"/>
</dbReference>
<dbReference type="InterPro" id="IPR036279">
    <property type="entry name" value="5-3_exonuclease_C_sf"/>
</dbReference>
<evidence type="ECO:0000256" key="7">
    <source>
        <dbReference type="ARBA" id="ARBA00022801"/>
    </source>
</evidence>
<dbReference type="CDD" id="cd09907">
    <property type="entry name" value="H3TH_FEN1-Euk"/>
    <property type="match status" value="1"/>
</dbReference>
<evidence type="ECO:0000256" key="10">
    <source>
        <dbReference type="ARBA" id="ARBA00023204"/>
    </source>
</evidence>
<feature type="region of interest" description="Disordered" evidence="11">
    <location>
        <begin position="338"/>
        <end position="397"/>
    </location>
</feature>
<keyword evidence="7" id="KW-0378">Hydrolase</keyword>